<dbReference type="Gene3D" id="3.40.50.300">
    <property type="entry name" value="P-loop containing nucleotide triphosphate hydrolases"/>
    <property type="match status" value="1"/>
</dbReference>
<dbReference type="Pfam" id="PF13365">
    <property type="entry name" value="Trypsin_2"/>
    <property type="match status" value="1"/>
</dbReference>
<evidence type="ECO:0000313" key="3">
    <source>
        <dbReference type="EMBL" id="MDX2908576.1"/>
    </source>
</evidence>
<dbReference type="SUPFAM" id="SSF48452">
    <property type="entry name" value="TPR-like"/>
    <property type="match status" value="1"/>
</dbReference>
<reference evidence="3 4" key="1">
    <citation type="journal article" date="2023" name="Microb. Genom.">
        <title>Mesoterricola silvestris gen. nov., sp. nov., Mesoterricola sediminis sp. nov., Geothrix oryzae sp. nov., Geothrix edaphica sp. nov., Geothrix rubra sp. nov., and Geothrix limicola sp. nov., six novel members of Acidobacteriota isolated from soils.</title>
        <authorList>
            <person name="Weisberg A.J."/>
            <person name="Pearce E."/>
            <person name="Kramer C.G."/>
            <person name="Chang J.H."/>
            <person name="Clarke C.R."/>
        </authorList>
    </citation>
    <scope>NUCLEOTIDE SEQUENCE [LARGE SCALE GENOMIC DNA]</scope>
    <source>
        <strain evidence="3 4">NRRL_B-2795</strain>
    </source>
</reference>
<dbReference type="SUPFAM" id="SSF50494">
    <property type="entry name" value="Trypsin-like serine proteases"/>
    <property type="match status" value="1"/>
</dbReference>
<comment type="caution">
    <text evidence="3">The sequence shown here is derived from an EMBL/GenBank/DDBJ whole genome shotgun (WGS) entry which is preliminary data.</text>
</comment>
<evidence type="ECO:0000256" key="1">
    <source>
        <dbReference type="SAM" id="Coils"/>
    </source>
</evidence>
<dbReference type="InterPro" id="IPR009003">
    <property type="entry name" value="Peptidase_S1_PA"/>
</dbReference>
<feature type="domain" description="NACHT" evidence="2">
    <location>
        <begin position="437"/>
        <end position="577"/>
    </location>
</feature>
<sequence length="1263" mass="133943">MRPKHDADVLANLLSTAVCGISVGGASVSGTGWLAAPTGIVLTAGHLLTGAGDLKVTFPGHGPLRARVLVAAHQPAEGIDFAVLDVDLDDRRIAALPIALAHAPRGSFASAGFGVTLRTISAGAGDIIGPFDPRNDASLRLFRCRSQELAEPGYSGAPIVSTELGAVVGIQIEAVTGPRGARDTVLAMPLYRVASAWNRLEEIEAQQAAGSDSPAARQVMVVATAIDTLADRIAAELRVRGLAARSVFVSDGEIPKPNPAVLADVQTMVLVANGMALTFESTRELVVAAVFRQLVLIVVADEGVALPTYLRSFVRVSAVGEAVAAAVSAAADAALAAKPASLADALEDIQSHSSAPGRFQPRIDELRSAAEGWSSRRERQERRLEALAESGLHGTGALRADVAPAVGVRPFDPQHLFRDRVHETGDISRALADDSVGVVSVIGRAGVGKTALAARVLSALRSQHWFHSGSRPRIDGVVFLSTRTSSGISSDEIVLKLAQLTGDADLFRTWSTRAIPLHRRVASVLEVLDDRHVVVLLDNLEDLLDGNGRLTGGDELDALLTELMLVASPVSFLITSREQVQFSTSVLPRTRCVELRAGLPDDESVRMLRELDAQAEYGLADAPDDVLRRLATAVHGLPRALQLIAGMLASDPLLTVDDLVTLDMPAVNESLGELIAETLARLDRPARWVLLALAVVGRPMATGGVDFILRPFAPGLDVPSLVRRLVRTQIVSGDRTSKTVALHPADRRYLLRQAAEQQEATVALLHRRAADHYLRLSKATADPRDIDDVRPMLFASEHLLNSGDHHQAAEVLDEVGGLLENIGQYRVTADLARSLADVAVGDDWVRNAMRLGRLYWLMGEAATSLDWLAKAEAAATTNGDHRTLPAILVDLGASQRDSGSLRASLRTFRRALHAAAQQGDGEFRVVARGLVQLTHTLRPMGFLATSVSCAERAMALVRRERDTDPTCAFLTAGALINAAVSDSLLGLTPRATTRATVARDIARHIGDRGLEAYADCVLAGLARVAGAPDAAVPLLLGALETYEEIGDRWGLASGLATLSWTLTDLLDVDAAESAIRRCHMAADGCNPRAAASVVLAESVLARRQGDLTAAVRLAGDAASSYDRAAFHLYGAWARCELVTALFLLGEPVPSAELFVRATPLTKAAWHTLRVMAQPIADGADQTIGTARAALARVGQGTAWQTLPAGWLAAVESCRTGADPPAEVGRVFEVFGAAPGVMHDHRQVLGRLADHDLPGSPALRRLLS</sequence>
<dbReference type="Proteomes" id="UP001271723">
    <property type="component" value="Unassembled WGS sequence"/>
</dbReference>
<dbReference type="InterPro" id="IPR027417">
    <property type="entry name" value="P-loop_NTPase"/>
</dbReference>
<dbReference type="PRINTS" id="PR00364">
    <property type="entry name" value="DISEASERSIST"/>
</dbReference>
<dbReference type="SUPFAM" id="SSF52540">
    <property type="entry name" value="P-loop containing nucleoside triphosphate hydrolases"/>
    <property type="match status" value="1"/>
</dbReference>
<dbReference type="RefSeq" id="WP_086755407.1">
    <property type="nucleotide sequence ID" value="NZ_JAGJBZ010000002.1"/>
</dbReference>
<dbReference type="Pfam" id="PF05729">
    <property type="entry name" value="NACHT"/>
    <property type="match status" value="1"/>
</dbReference>
<accession>A0ABU4KYV1</accession>
<dbReference type="InterPro" id="IPR011990">
    <property type="entry name" value="TPR-like_helical_dom_sf"/>
</dbReference>
<dbReference type="Gene3D" id="1.25.40.10">
    <property type="entry name" value="Tetratricopeptide repeat domain"/>
    <property type="match status" value="1"/>
</dbReference>
<dbReference type="Gene3D" id="2.40.10.120">
    <property type="match status" value="1"/>
</dbReference>
<protein>
    <submittedName>
        <fullName evidence="3">Trypsin-like peptidase domain-containing protein</fullName>
    </submittedName>
</protein>
<dbReference type="PROSITE" id="PS50837">
    <property type="entry name" value="NACHT"/>
    <property type="match status" value="1"/>
</dbReference>
<keyword evidence="1" id="KW-0175">Coiled coil</keyword>
<dbReference type="EMBL" id="JARAVY010000002">
    <property type="protein sequence ID" value="MDX2908576.1"/>
    <property type="molecule type" value="Genomic_DNA"/>
</dbReference>
<gene>
    <name evidence="3" type="ORF">PV517_07640</name>
</gene>
<evidence type="ECO:0000313" key="4">
    <source>
        <dbReference type="Proteomes" id="UP001271723"/>
    </source>
</evidence>
<feature type="coiled-coil region" evidence="1">
    <location>
        <begin position="363"/>
        <end position="390"/>
    </location>
</feature>
<dbReference type="InterPro" id="IPR007111">
    <property type="entry name" value="NACHT_NTPase"/>
</dbReference>
<name>A0ABU4KYV1_9ACTN</name>
<evidence type="ECO:0000259" key="2">
    <source>
        <dbReference type="PROSITE" id="PS50837"/>
    </source>
</evidence>
<keyword evidence="4" id="KW-1185">Reference proteome</keyword>
<proteinExistence type="predicted"/>
<organism evidence="3 4">
    <name type="scientific">Streptomyces griseiscabiei</name>
    <dbReference type="NCBI Taxonomy" id="2993540"/>
    <lineage>
        <taxon>Bacteria</taxon>
        <taxon>Bacillati</taxon>
        <taxon>Actinomycetota</taxon>
        <taxon>Actinomycetes</taxon>
        <taxon>Kitasatosporales</taxon>
        <taxon>Streptomycetaceae</taxon>
        <taxon>Streptomyces</taxon>
    </lineage>
</organism>